<evidence type="ECO:0000313" key="2">
    <source>
        <dbReference type="EMBL" id="GBP71363.1"/>
    </source>
</evidence>
<feature type="domain" description="Mos1 transposase HTH" evidence="1">
    <location>
        <begin position="2"/>
        <end position="43"/>
    </location>
</feature>
<keyword evidence="3" id="KW-1185">Reference proteome</keyword>
<proteinExistence type="predicted"/>
<dbReference type="Proteomes" id="UP000299102">
    <property type="component" value="Unassembled WGS sequence"/>
</dbReference>
<dbReference type="EMBL" id="BGZK01001105">
    <property type="protein sequence ID" value="GBP71363.1"/>
    <property type="molecule type" value="Genomic_DNA"/>
</dbReference>
<protein>
    <recommendedName>
        <fullName evidence="1">Mos1 transposase HTH domain-containing protein</fullName>
    </recommendedName>
</protein>
<name>A0A4C1Y7Q1_EUMVA</name>
<dbReference type="Pfam" id="PF17906">
    <property type="entry name" value="HTH_48"/>
    <property type="match status" value="1"/>
</dbReference>
<evidence type="ECO:0000313" key="3">
    <source>
        <dbReference type="Proteomes" id="UP000299102"/>
    </source>
</evidence>
<organism evidence="2 3">
    <name type="scientific">Eumeta variegata</name>
    <name type="common">Bagworm moth</name>
    <name type="synonym">Eumeta japonica</name>
    <dbReference type="NCBI Taxonomy" id="151549"/>
    <lineage>
        <taxon>Eukaryota</taxon>
        <taxon>Metazoa</taxon>
        <taxon>Ecdysozoa</taxon>
        <taxon>Arthropoda</taxon>
        <taxon>Hexapoda</taxon>
        <taxon>Insecta</taxon>
        <taxon>Pterygota</taxon>
        <taxon>Neoptera</taxon>
        <taxon>Endopterygota</taxon>
        <taxon>Lepidoptera</taxon>
        <taxon>Glossata</taxon>
        <taxon>Ditrysia</taxon>
        <taxon>Tineoidea</taxon>
        <taxon>Psychidae</taxon>
        <taxon>Oiketicinae</taxon>
        <taxon>Eumeta</taxon>
    </lineage>
</organism>
<reference evidence="2 3" key="1">
    <citation type="journal article" date="2019" name="Commun. Biol.">
        <title>The bagworm genome reveals a unique fibroin gene that provides high tensile strength.</title>
        <authorList>
            <person name="Kono N."/>
            <person name="Nakamura H."/>
            <person name="Ohtoshi R."/>
            <person name="Tomita M."/>
            <person name="Numata K."/>
            <person name="Arakawa K."/>
        </authorList>
    </citation>
    <scope>NUCLEOTIDE SEQUENCE [LARGE SCALE GENOMIC DNA]</scope>
</reference>
<gene>
    <name evidence="2" type="ORF">EVAR_50261_1</name>
</gene>
<dbReference type="AlphaFoldDB" id="A0A4C1Y7Q1"/>
<sequence>MILCVFKCRLKSEESFERLRMAFKDKRPSKAAIYRWFNEFKRGRLTLADGERTLTPFDGSQKKKRAKTQRKFNVQQIQASKGGARPYLTRRGTYCGRDEHRERPPPPITIHCVTDGRQNIVVYGCTKTLELCNNGTALLEIRRLCSTKGETKFRSAPGAVSLNGARAGARPAAALKLDAALFEFLRRAIPALKLTDRDTLKLLHSHCRPKKTRRIKLDHPGTSHYSGLIPICVFLLPDPYISGDFPANRPRRFAPAVASTPFRKIRAAPHAGTVIAAIFLIAWNPICANVMQLQFIERVSRSAEPSRQIDVVRVEDRFFSLFYEFPADSLRSLYHSFG</sequence>
<accession>A0A4C1Y7Q1</accession>
<comment type="caution">
    <text evidence="2">The sequence shown here is derived from an EMBL/GenBank/DDBJ whole genome shotgun (WGS) entry which is preliminary data.</text>
</comment>
<evidence type="ECO:0000259" key="1">
    <source>
        <dbReference type="Pfam" id="PF17906"/>
    </source>
</evidence>
<dbReference type="InterPro" id="IPR041426">
    <property type="entry name" value="Mos1_HTH"/>
</dbReference>